<keyword evidence="3" id="KW-1185">Reference proteome</keyword>
<evidence type="ECO:0000313" key="2">
    <source>
        <dbReference type="EMBL" id="AYP28369.1"/>
    </source>
</evidence>
<feature type="region of interest" description="Disordered" evidence="1">
    <location>
        <begin position="188"/>
        <end position="254"/>
    </location>
</feature>
<dbReference type="Proteomes" id="UP000269553">
    <property type="component" value="Segment"/>
</dbReference>
<evidence type="ECO:0000256" key="1">
    <source>
        <dbReference type="SAM" id="MobiDB-lite"/>
    </source>
</evidence>
<sequence length="254" mass="29468">MGMHYVDRGKTAKIYFTEEDNDNIVEVLREWIPLKKQAMAEEKPFPKVPEVVGAAVYQIVHNTSMRYNYRQYPFREDMVGDAVYNILRYLHTFDPFLIGKKSGKINFFSWVTMCLDRSFSKKIGDEETQTYLKYRSFEEVGGFAAFNDDPDFQQNDFIENTGIAMDFRERMGEFEQKREAAREKERLKAQEAKNAQKKTNVPKGLAQYLSRSKNTPPTADALGDDVPNPSEYEFDQTLGEFPDLKPSKRGVKCQ</sequence>
<accession>A0A3G2YSG7</accession>
<gene>
    <name evidence="2" type="ORF">3M_113</name>
</gene>
<name>A0A3G2YSG7_9CAUD</name>
<dbReference type="EMBL" id="MH929319">
    <property type="protein sequence ID" value="AYP28369.1"/>
    <property type="molecule type" value="Genomic_DNA"/>
</dbReference>
<organism evidence="2 3">
    <name type="scientific">Serratia phage vB_SmaA_3M</name>
    <dbReference type="NCBI Taxonomy" id="2419930"/>
    <lineage>
        <taxon>Viruses</taxon>
        <taxon>Duplodnaviria</taxon>
        <taxon>Heunggongvirae</taxon>
        <taxon>Uroviricota</taxon>
        <taxon>Caudoviricetes</taxon>
        <taxon>Pantevenvirales</taxon>
        <taxon>Ackermannviridae</taxon>
        <taxon>Miltonvirus</taxon>
        <taxon>Miltonvirus 3M</taxon>
    </lineage>
</organism>
<evidence type="ECO:0000313" key="3">
    <source>
        <dbReference type="Proteomes" id="UP000269553"/>
    </source>
</evidence>
<reference evidence="2 3" key="1">
    <citation type="submission" date="2018-09" db="EMBL/GenBank/DDBJ databases">
        <authorList>
            <person name="Day A."/>
            <person name="Monson R.E."/>
            <person name="Salmond G.P.C."/>
        </authorList>
    </citation>
    <scope>NUCLEOTIDE SEQUENCE [LARGE SCALE GENOMIC DNA]</scope>
</reference>
<protein>
    <submittedName>
        <fullName evidence="2">Putative late transcription sigma factor</fullName>
    </submittedName>
</protein>
<proteinExistence type="predicted"/>